<dbReference type="Pfam" id="PF06271">
    <property type="entry name" value="RDD"/>
    <property type="match status" value="1"/>
</dbReference>
<keyword evidence="2" id="KW-1003">Cell membrane</keyword>
<evidence type="ECO:0000256" key="2">
    <source>
        <dbReference type="ARBA" id="ARBA00022475"/>
    </source>
</evidence>
<name>A0ABV3TYJ2_9GAMM</name>
<keyword evidence="4 6" id="KW-1133">Transmembrane helix</keyword>
<keyword evidence="3 6" id="KW-0812">Transmembrane</keyword>
<evidence type="ECO:0000256" key="5">
    <source>
        <dbReference type="ARBA" id="ARBA00023136"/>
    </source>
</evidence>
<feature type="domain" description="RDD" evidence="7">
    <location>
        <begin position="10"/>
        <end position="164"/>
    </location>
</feature>
<proteinExistence type="predicted"/>
<dbReference type="InterPro" id="IPR051791">
    <property type="entry name" value="Pra-immunoreactive"/>
</dbReference>
<dbReference type="PANTHER" id="PTHR36115">
    <property type="entry name" value="PROLINE-RICH ANTIGEN HOMOLOG-RELATED"/>
    <property type="match status" value="1"/>
</dbReference>
<organism evidence="8 9">
    <name type="scientific">Zhongshania arctica</name>
    <dbReference type="NCBI Taxonomy" id="3238302"/>
    <lineage>
        <taxon>Bacteria</taxon>
        <taxon>Pseudomonadati</taxon>
        <taxon>Pseudomonadota</taxon>
        <taxon>Gammaproteobacteria</taxon>
        <taxon>Cellvibrionales</taxon>
        <taxon>Spongiibacteraceae</taxon>
        <taxon>Zhongshania</taxon>
    </lineage>
</organism>
<protein>
    <submittedName>
        <fullName evidence="8">RDD family protein</fullName>
    </submittedName>
</protein>
<comment type="caution">
    <text evidence="8">The sequence shown here is derived from an EMBL/GenBank/DDBJ whole genome shotgun (WGS) entry which is preliminary data.</text>
</comment>
<gene>
    <name evidence="8" type="ORF">AB4875_14225</name>
</gene>
<evidence type="ECO:0000256" key="4">
    <source>
        <dbReference type="ARBA" id="ARBA00022989"/>
    </source>
</evidence>
<reference evidence="8 9" key="1">
    <citation type="journal article" date="2011" name="Int. J. Syst. Evol. Microbiol.">
        <title>Zhongshania antarctica gen. nov., sp. nov. and Zhongshania guokunii sp. nov., gammaproteobacteria respectively isolated from coastal attached (fast) ice and surface seawater of the Antarctic.</title>
        <authorList>
            <person name="Li H.J."/>
            <person name="Zhang X.Y."/>
            <person name="Chen C.X."/>
            <person name="Zhang Y.J."/>
            <person name="Gao Z.M."/>
            <person name="Yu Y."/>
            <person name="Chen X.L."/>
            <person name="Chen B."/>
            <person name="Zhang Y.Z."/>
        </authorList>
    </citation>
    <scope>NUCLEOTIDE SEQUENCE [LARGE SCALE GENOMIC DNA]</scope>
    <source>
        <strain evidence="8 9">R06B22</strain>
    </source>
</reference>
<evidence type="ECO:0000259" key="7">
    <source>
        <dbReference type="Pfam" id="PF06271"/>
    </source>
</evidence>
<keyword evidence="9" id="KW-1185">Reference proteome</keyword>
<evidence type="ECO:0000313" key="8">
    <source>
        <dbReference type="EMBL" id="MEX1666647.1"/>
    </source>
</evidence>
<evidence type="ECO:0000313" key="9">
    <source>
        <dbReference type="Proteomes" id="UP001557484"/>
    </source>
</evidence>
<feature type="transmembrane region" description="Helical" evidence="6">
    <location>
        <begin position="131"/>
        <end position="151"/>
    </location>
</feature>
<keyword evidence="5 6" id="KW-0472">Membrane</keyword>
<dbReference type="RefSeq" id="WP_368376720.1">
    <property type="nucleotide sequence ID" value="NZ_JBFRYB010000001.1"/>
</dbReference>
<evidence type="ECO:0000256" key="6">
    <source>
        <dbReference type="SAM" id="Phobius"/>
    </source>
</evidence>
<dbReference type="Proteomes" id="UP001557484">
    <property type="component" value="Unassembled WGS sequence"/>
</dbReference>
<evidence type="ECO:0000256" key="3">
    <source>
        <dbReference type="ARBA" id="ARBA00022692"/>
    </source>
</evidence>
<dbReference type="PANTHER" id="PTHR36115:SF4">
    <property type="entry name" value="MEMBRANE PROTEIN"/>
    <property type="match status" value="1"/>
</dbReference>
<dbReference type="InterPro" id="IPR010432">
    <property type="entry name" value="RDD"/>
</dbReference>
<feature type="transmembrane region" description="Helical" evidence="6">
    <location>
        <begin position="99"/>
        <end position="119"/>
    </location>
</feature>
<accession>A0ABV3TYJ2</accession>
<dbReference type="EMBL" id="JBFRYB010000001">
    <property type="protein sequence ID" value="MEX1666647.1"/>
    <property type="molecule type" value="Genomic_DNA"/>
</dbReference>
<evidence type="ECO:0000256" key="1">
    <source>
        <dbReference type="ARBA" id="ARBA00004651"/>
    </source>
</evidence>
<feature type="transmembrane region" description="Helical" evidence="6">
    <location>
        <begin position="12"/>
        <end position="31"/>
    </location>
</feature>
<feature type="transmembrane region" description="Helical" evidence="6">
    <location>
        <begin position="43"/>
        <end position="60"/>
    </location>
</feature>
<comment type="subcellular location">
    <subcellularLocation>
        <location evidence="1">Cell membrane</location>
        <topology evidence="1">Multi-pass membrane protein</topology>
    </subcellularLocation>
</comment>
<sequence length="171" mass="19593">MTSTDHQYDTFWPRFWALLVDGLLFFPLMFLEDFIYEGNNSKNLVFGVYFLFSAVSYSLYRIVMHGKYGQTLGKMLLKVKARSIHGGSMSYRQALLREIVPLGFSVVIALLSASAIYSGAAPHNAYELIPIAQWFDWGATLWVVIDIMTFFSSYQCRALHDFIGKTVVYRI</sequence>